<dbReference type="NCBIfam" id="TIGR01621">
    <property type="entry name" value="RluA-like"/>
    <property type="match status" value="1"/>
</dbReference>
<dbReference type="InterPro" id="IPR020103">
    <property type="entry name" value="PsdUridine_synth_cat_dom_sf"/>
</dbReference>
<dbReference type="InterPro" id="IPR006224">
    <property type="entry name" value="PsdUridine_synth_RluA-like_CS"/>
</dbReference>
<dbReference type="EMBL" id="JAFEUM010000011">
    <property type="protein sequence ID" value="MBM7038472.1"/>
    <property type="molecule type" value="Genomic_DNA"/>
</dbReference>
<dbReference type="Pfam" id="PF00849">
    <property type="entry name" value="PseudoU_synth_2"/>
    <property type="match status" value="1"/>
</dbReference>
<evidence type="ECO:0000259" key="2">
    <source>
        <dbReference type="Pfam" id="PF00849"/>
    </source>
</evidence>
<dbReference type="RefSeq" id="WP_205159919.1">
    <property type="nucleotide sequence ID" value="NZ_JAFEUM010000011.1"/>
</dbReference>
<reference evidence="3 4" key="1">
    <citation type="submission" date="2021-02" db="EMBL/GenBank/DDBJ databases">
        <authorList>
            <person name="Park J.-S."/>
        </authorList>
    </citation>
    <scope>NUCLEOTIDE SEQUENCE [LARGE SCALE GENOMIC DNA]</scope>
    <source>
        <strain evidence="3 4">188UL20-2</strain>
    </source>
</reference>
<dbReference type="SUPFAM" id="SSF55120">
    <property type="entry name" value="Pseudouridine synthase"/>
    <property type="match status" value="1"/>
</dbReference>
<dbReference type="InterPro" id="IPR006508">
    <property type="entry name" value="PsdUridine_synth_RluA-like"/>
</dbReference>
<dbReference type="InterPro" id="IPR050188">
    <property type="entry name" value="RluA_PseudoU_synthase"/>
</dbReference>
<dbReference type="CDD" id="cd02869">
    <property type="entry name" value="PseudoU_synth_RluA_like"/>
    <property type="match status" value="1"/>
</dbReference>
<evidence type="ECO:0000313" key="4">
    <source>
        <dbReference type="Proteomes" id="UP000809621"/>
    </source>
</evidence>
<dbReference type="Proteomes" id="UP000809621">
    <property type="component" value="Unassembled WGS sequence"/>
</dbReference>
<comment type="caution">
    <text evidence="3">The sequence shown here is derived from an EMBL/GenBank/DDBJ whole genome shotgun (WGS) entry which is preliminary data.</text>
</comment>
<protein>
    <submittedName>
        <fullName evidence="3">TIGR01621 family pseudouridine synthase</fullName>
    </submittedName>
</protein>
<dbReference type="PANTHER" id="PTHR21600">
    <property type="entry name" value="MITOCHONDRIAL RNA PSEUDOURIDINE SYNTHASE"/>
    <property type="match status" value="1"/>
</dbReference>
<comment type="similarity">
    <text evidence="1">Belongs to the pseudouridine synthase RluA family.</text>
</comment>
<organism evidence="3 4">
    <name type="scientific">Vibrio ulleungensis</name>
    <dbReference type="NCBI Taxonomy" id="2807619"/>
    <lineage>
        <taxon>Bacteria</taxon>
        <taxon>Pseudomonadati</taxon>
        <taxon>Pseudomonadota</taxon>
        <taxon>Gammaproteobacteria</taxon>
        <taxon>Vibrionales</taxon>
        <taxon>Vibrionaceae</taxon>
        <taxon>Vibrio</taxon>
    </lineage>
</organism>
<accession>A0ABS2HRG4</accession>
<evidence type="ECO:0000256" key="1">
    <source>
        <dbReference type="ARBA" id="ARBA00010876"/>
    </source>
</evidence>
<keyword evidence="4" id="KW-1185">Reference proteome</keyword>
<proteinExistence type="inferred from homology"/>
<sequence>MFTLIHQHPDFVVVNKHPGVSVHKDDNEHAFIDYVERTLQIEKLFLVHRLDKMTSGLLLLATSSVACAALAQLFSSRQINKYYVAISDSKPKKKQGLICGDMQKSRRSAWKLLKTTLDPAVTQFFSTSAGQGRRLFICKPYTGKTHQIRVALNSLGSAICGDAIYQPNTAGNVDRGYLHAFQLHFSYLGEDWQFECNPCEAENMGELWHAPEVKVALSQWQSPETLNWPKLPARFNK</sequence>
<gene>
    <name evidence="3" type="ORF">JQC93_19020</name>
</gene>
<dbReference type="InterPro" id="IPR006145">
    <property type="entry name" value="PsdUridine_synth_RsuA/RluA"/>
</dbReference>
<dbReference type="PANTHER" id="PTHR21600:SF87">
    <property type="entry name" value="RNA PSEUDOURIDYLATE SYNTHASE DOMAIN-CONTAINING PROTEIN 1"/>
    <property type="match status" value="1"/>
</dbReference>
<evidence type="ECO:0000313" key="3">
    <source>
        <dbReference type="EMBL" id="MBM7038472.1"/>
    </source>
</evidence>
<feature type="domain" description="Pseudouridine synthase RsuA/RluA-like" evidence="2">
    <location>
        <begin position="10"/>
        <end position="153"/>
    </location>
</feature>
<dbReference type="PROSITE" id="PS01129">
    <property type="entry name" value="PSI_RLU"/>
    <property type="match status" value="1"/>
</dbReference>
<dbReference type="Gene3D" id="3.30.2350.10">
    <property type="entry name" value="Pseudouridine synthase"/>
    <property type="match status" value="1"/>
</dbReference>
<name>A0ABS2HRG4_9VIBR</name>